<keyword evidence="2" id="KW-1185">Reference proteome</keyword>
<evidence type="ECO:0000256" key="1">
    <source>
        <dbReference type="SAM" id="MobiDB-lite"/>
    </source>
</evidence>
<protein>
    <submittedName>
        <fullName evidence="3">Uncharacterized protein</fullName>
    </submittedName>
</protein>
<dbReference type="WBParaSite" id="PSAMB.scaffold1409size31871.g13044.t1">
    <property type="protein sequence ID" value="PSAMB.scaffold1409size31871.g13044.t1"/>
    <property type="gene ID" value="PSAMB.scaffold1409size31871.g13044"/>
</dbReference>
<name>A0A914V071_9BILA</name>
<organism evidence="2 3">
    <name type="scientific">Plectus sambesii</name>
    <dbReference type="NCBI Taxonomy" id="2011161"/>
    <lineage>
        <taxon>Eukaryota</taxon>
        <taxon>Metazoa</taxon>
        <taxon>Ecdysozoa</taxon>
        <taxon>Nematoda</taxon>
        <taxon>Chromadorea</taxon>
        <taxon>Plectida</taxon>
        <taxon>Plectina</taxon>
        <taxon>Plectoidea</taxon>
        <taxon>Plectidae</taxon>
        <taxon>Plectus</taxon>
    </lineage>
</organism>
<accession>A0A914V071</accession>
<dbReference type="Proteomes" id="UP000887566">
    <property type="component" value="Unplaced"/>
</dbReference>
<proteinExistence type="predicted"/>
<feature type="region of interest" description="Disordered" evidence="1">
    <location>
        <begin position="34"/>
        <end position="61"/>
    </location>
</feature>
<evidence type="ECO:0000313" key="2">
    <source>
        <dbReference type="Proteomes" id="UP000887566"/>
    </source>
</evidence>
<reference evidence="3" key="1">
    <citation type="submission" date="2022-11" db="UniProtKB">
        <authorList>
            <consortium name="WormBaseParasite"/>
        </authorList>
    </citation>
    <scope>IDENTIFICATION</scope>
</reference>
<dbReference type="AlphaFoldDB" id="A0A914V071"/>
<evidence type="ECO:0000313" key="3">
    <source>
        <dbReference type="WBParaSite" id="PSAMB.scaffold1409size31871.g13044.t1"/>
    </source>
</evidence>
<sequence length="108" mass="11333">MLDVDVVVDAGVEIGHGGGGLWGAQEVARAGALTRRPVRQTPSLPLPLADGGGRTQSATGATFRPGQKRWALARYLLARRHLMKGAGKYLQIADPHGPADEKPANDGD</sequence>